<dbReference type="OrthoDB" id="4337206at2759"/>
<comment type="caution">
    <text evidence="2">The sequence shown here is derived from an EMBL/GenBank/DDBJ whole genome shotgun (WGS) entry which is preliminary data.</text>
</comment>
<dbReference type="EMBL" id="JAPZBU010000009">
    <property type="protein sequence ID" value="KAJ5388768.1"/>
    <property type="molecule type" value="Genomic_DNA"/>
</dbReference>
<reference evidence="2" key="2">
    <citation type="journal article" date="2023" name="IMA Fungus">
        <title>Comparative genomic study of the Penicillium genus elucidates a diverse pangenome and 15 lateral gene transfer events.</title>
        <authorList>
            <person name="Petersen C."/>
            <person name="Sorensen T."/>
            <person name="Nielsen M.R."/>
            <person name="Sondergaard T.E."/>
            <person name="Sorensen J.L."/>
            <person name="Fitzpatrick D.A."/>
            <person name="Frisvad J.C."/>
            <person name="Nielsen K.L."/>
        </authorList>
    </citation>
    <scope>NUCLEOTIDE SEQUENCE</scope>
    <source>
        <strain evidence="2">IBT 29677</strain>
    </source>
</reference>
<reference evidence="2" key="1">
    <citation type="submission" date="2022-12" db="EMBL/GenBank/DDBJ databases">
        <authorList>
            <person name="Petersen C."/>
        </authorList>
    </citation>
    <scope>NUCLEOTIDE SEQUENCE</scope>
    <source>
        <strain evidence="2">IBT 29677</strain>
    </source>
</reference>
<sequence length="147" mass="16841">MMTPDFQLEKPPKPPQAPQIPQLLRYARLHGLASETDPPRELPVGDNCNLTPEPGSLREQQFKDIENRYEELYTRFCKGLNEQKLDISMAAKDLVASVLKEERVDGRVEWEDILPKAPATESQNDLLFVAEKEEDKHTAKKQKVSRT</sequence>
<evidence type="ECO:0000313" key="2">
    <source>
        <dbReference type="EMBL" id="KAJ5388768.1"/>
    </source>
</evidence>
<dbReference type="GeneID" id="81374926"/>
<organism evidence="2 3">
    <name type="scientific">Penicillium cosmopolitanum</name>
    <dbReference type="NCBI Taxonomy" id="1131564"/>
    <lineage>
        <taxon>Eukaryota</taxon>
        <taxon>Fungi</taxon>
        <taxon>Dikarya</taxon>
        <taxon>Ascomycota</taxon>
        <taxon>Pezizomycotina</taxon>
        <taxon>Eurotiomycetes</taxon>
        <taxon>Eurotiomycetidae</taxon>
        <taxon>Eurotiales</taxon>
        <taxon>Aspergillaceae</taxon>
        <taxon>Penicillium</taxon>
    </lineage>
</organism>
<dbReference type="AlphaFoldDB" id="A0A9W9VT01"/>
<evidence type="ECO:0000313" key="3">
    <source>
        <dbReference type="Proteomes" id="UP001147747"/>
    </source>
</evidence>
<protein>
    <submittedName>
        <fullName evidence="2">Uncharacterized protein</fullName>
    </submittedName>
</protein>
<feature type="region of interest" description="Disordered" evidence="1">
    <location>
        <begin position="30"/>
        <end position="55"/>
    </location>
</feature>
<dbReference type="RefSeq" id="XP_056486566.1">
    <property type="nucleotide sequence ID" value="XM_056635946.1"/>
</dbReference>
<keyword evidence="3" id="KW-1185">Reference proteome</keyword>
<dbReference type="Proteomes" id="UP001147747">
    <property type="component" value="Unassembled WGS sequence"/>
</dbReference>
<accession>A0A9W9VT01</accession>
<evidence type="ECO:0000256" key="1">
    <source>
        <dbReference type="SAM" id="MobiDB-lite"/>
    </source>
</evidence>
<proteinExistence type="predicted"/>
<gene>
    <name evidence="2" type="ORF">N7509_011309</name>
</gene>
<name>A0A9W9VT01_9EURO</name>